<organism evidence="1 2">
    <name type="scientific">Gluconobacter roseus NBRC 3990</name>
    <dbReference type="NCBI Taxonomy" id="1307950"/>
    <lineage>
        <taxon>Bacteria</taxon>
        <taxon>Pseudomonadati</taxon>
        <taxon>Pseudomonadota</taxon>
        <taxon>Alphaproteobacteria</taxon>
        <taxon>Acetobacterales</taxon>
        <taxon>Acetobacteraceae</taxon>
        <taxon>Gluconobacter</taxon>
    </lineage>
</organism>
<name>A0A4Y3MB21_9PROT</name>
<dbReference type="AlphaFoldDB" id="A0A4Y3MB21"/>
<evidence type="ECO:0000313" key="1">
    <source>
        <dbReference type="EMBL" id="GEB04568.1"/>
    </source>
</evidence>
<dbReference type="Proteomes" id="UP000320772">
    <property type="component" value="Unassembled WGS sequence"/>
</dbReference>
<proteinExistence type="predicted"/>
<dbReference type="EMBL" id="BJLY01000004">
    <property type="protein sequence ID" value="GEB04568.1"/>
    <property type="molecule type" value="Genomic_DNA"/>
</dbReference>
<sequence>MSTINHAVLTLERFMEFLLILRTAKRQHPEPVLTAYGQSLSHSATALQRLTTRALREKSYSYPASIGRLAACVRESAA</sequence>
<reference evidence="1 2" key="1">
    <citation type="submission" date="2019-06" db="EMBL/GenBank/DDBJ databases">
        <title>Whole genome shotgun sequence of Gluconobacter roseus NBRC 3990.</title>
        <authorList>
            <person name="Hosoyama A."/>
            <person name="Uohara A."/>
            <person name="Ohji S."/>
            <person name="Ichikawa N."/>
        </authorList>
    </citation>
    <scope>NUCLEOTIDE SEQUENCE [LARGE SCALE GENOMIC DNA]</scope>
    <source>
        <strain evidence="1 2">NBRC 3990</strain>
    </source>
</reference>
<comment type="caution">
    <text evidence="1">The sequence shown here is derived from an EMBL/GenBank/DDBJ whole genome shotgun (WGS) entry which is preliminary data.</text>
</comment>
<gene>
    <name evidence="1" type="ORF">GRO01_21440</name>
</gene>
<accession>A0A4Y3MB21</accession>
<protein>
    <submittedName>
        <fullName evidence="1">Uncharacterized protein</fullName>
    </submittedName>
</protein>
<keyword evidence="2" id="KW-1185">Reference proteome</keyword>
<evidence type="ECO:0000313" key="2">
    <source>
        <dbReference type="Proteomes" id="UP000320772"/>
    </source>
</evidence>